<reference evidence="7" key="1">
    <citation type="journal article" date="2015" name="Nature">
        <title>Complex archaea that bridge the gap between prokaryotes and eukaryotes.</title>
        <authorList>
            <person name="Spang A."/>
            <person name="Saw J.H."/>
            <person name="Jorgensen S.L."/>
            <person name="Zaremba-Niedzwiedzka K."/>
            <person name="Martijn J."/>
            <person name="Lind A.E."/>
            <person name="van Eijk R."/>
            <person name="Schleper C."/>
            <person name="Guy L."/>
            <person name="Ettema T.J."/>
        </authorList>
    </citation>
    <scope>NUCLEOTIDE SEQUENCE</scope>
</reference>
<evidence type="ECO:0000313" key="7">
    <source>
        <dbReference type="EMBL" id="KKL09382.1"/>
    </source>
</evidence>
<evidence type="ECO:0000259" key="6">
    <source>
        <dbReference type="SMART" id="SM00849"/>
    </source>
</evidence>
<dbReference type="PANTHER" id="PTHR42978">
    <property type="entry name" value="QUORUM-QUENCHING LACTONASE YTNP-RELATED-RELATED"/>
    <property type="match status" value="1"/>
</dbReference>
<proteinExistence type="inferred from homology"/>
<evidence type="ECO:0000256" key="3">
    <source>
        <dbReference type="ARBA" id="ARBA00022723"/>
    </source>
</evidence>
<protein>
    <recommendedName>
        <fullName evidence="6">Metallo-beta-lactamase domain-containing protein</fullName>
    </recommendedName>
</protein>
<dbReference type="CDD" id="cd07729">
    <property type="entry name" value="AHL_lactonase_MBL-fold"/>
    <property type="match status" value="1"/>
</dbReference>
<evidence type="ECO:0000256" key="5">
    <source>
        <dbReference type="ARBA" id="ARBA00022833"/>
    </source>
</evidence>
<accession>A0A0F9B6G6</accession>
<dbReference type="InterPro" id="IPR051013">
    <property type="entry name" value="MBL_superfamily_lactonases"/>
</dbReference>
<feature type="non-terminal residue" evidence="7">
    <location>
        <position position="1"/>
    </location>
</feature>
<organism evidence="7">
    <name type="scientific">marine sediment metagenome</name>
    <dbReference type="NCBI Taxonomy" id="412755"/>
    <lineage>
        <taxon>unclassified sequences</taxon>
        <taxon>metagenomes</taxon>
        <taxon>ecological metagenomes</taxon>
    </lineage>
</organism>
<keyword evidence="5" id="KW-0862">Zinc</keyword>
<gene>
    <name evidence="7" type="ORF">LCGC14_2566430</name>
</gene>
<feature type="domain" description="Metallo-beta-lactamase" evidence="6">
    <location>
        <begin position="7"/>
        <end position="212"/>
    </location>
</feature>
<keyword evidence="3" id="KW-0479">Metal-binding</keyword>
<dbReference type="InterPro" id="IPR036866">
    <property type="entry name" value="RibonucZ/Hydroxyglut_hydro"/>
</dbReference>
<dbReference type="GO" id="GO:0046872">
    <property type="term" value="F:metal ion binding"/>
    <property type="evidence" value="ECO:0007669"/>
    <property type="project" value="UniProtKB-KW"/>
</dbReference>
<dbReference type="SUPFAM" id="SSF56281">
    <property type="entry name" value="Metallo-hydrolase/oxidoreductase"/>
    <property type="match status" value="1"/>
</dbReference>
<dbReference type="GO" id="GO:0016787">
    <property type="term" value="F:hydrolase activity"/>
    <property type="evidence" value="ECO:0007669"/>
    <property type="project" value="UniProtKB-KW"/>
</dbReference>
<name>A0A0F9B6G6_9ZZZZ</name>
<dbReference type="Gene3D" id="3.60.15.10">
    <property type="entry name" value="Ribonuclease Z/Hydroxyacylglutathione hydrolase-like"/>
    <property type="match status" value="1"/>
</dbReference>
<comment type="similarity">
    <text evidence="2">Belongs to the metallo-beta-lactamase superfamily.</text>
</comment>
<dbReference type="EMBL" id="LAZR01042506">
    <property type="protein sequence ID" value="KKL09382.1"/>
    <property type="molecule type" value="Genomic_DNA"/>
</dbReference>
<evidence type="ECO:0000256" key="1">
    <source>
        <dbReference type="ARBA" id="ARBA00001947"/>
    </source>
</evidence>
<dbReference type="InterPro" id="IPR001279">
    <property type="entry name" value="Metallo-B-lactamas"/>
</dbReference>
<dbReference type="AlphaFoldDB" id="A0A0F9B6G6"/>
<dbReference type="Pfam" id="PF00753">
    <property type="entry name" value="Lactamase_B"/>
    <property type="match status" value="1"/>
</dbReference>
<comment type="cofactor">
    <cofactor evidence="1">
        <name>Zn(2+)</name>
        <dbReference type="ChEBI" id="CHEBI:29105"/>
    </cofactor>
</comment>
<keyword evidence="4" id="KW-0378">Hydrolase</keyword>
<sequence>DVVIEAPVPVFLITHPQGNVLFDTGPHPDAFKDAASRWGGLAKAFKPIGDESCGVLSQLEKIGFGPEKIKYVVNSHLHFDHAGGNQFFSKSTFVVSKKELECAKIPENEGKGYFRADWDHPLTYREIDGEMDLFDDGKLKIMPMPGHTPGHQILVVRLEAQGTVVLSGDGAAFKEHYYDFVVPRNNMDGEQAIQSIKDLHAMVEKENAFLIHGHDPSQWKEIKIAPEYYD</sequence>
<dbReference type="PANTHER" id="PTHR42978:SF2">
    <property type="entry name" value="102 KBASES UNSTABLE REGION: FROM 1 TO 119443"/>
    <property type="match status" value="1"/>
</dbReference>
<evidence type="ECO:0000256" key="4">
    <source>
        <dbReference type="ARBA" id="ARBA00022801"/>
    </source>
</evidence>
<comment type="caution">
    <text evidence="7">The sequence shown here is derived from an EMBL/GenBank/DDBJ whole genome shotgun (WGS) entry which is preliminary data.</text>
</comment>
<evidence type="ECO:0000256" key="2">
    <source>
        <dbReference type="ARBA" id="ARBA00007749"/>
    </source>
</evidence>
<dbReference type="SMART" id="SM00849">
    <property type="entry name" value="Lactamase_B"/>
    <property type="match status" value="1"/>
</dbReference>